<reference evidence="2" key="2">
    <citation type="submission" date="2021-03" db="UniProtKB">
        <authorList>
            <consortium name="EnsemblPlants"/>
        </authorList>
    </citation>
    <scope>IDENTIFICATION</scope>
</reference>
<evidence type="ECO:0000313" key="3">
    <source>
        <dbReference type="Proteomes" id="UP000596660"/>
    </source>
</evidence>
<proteinExistence type="predicted"/>
<name>A0A803LVF0_CHEQI</name>
<protein>
    <submittedName>
        <fullName evidence="2">Uncharacterized protein</fullName>
    </submittedName>
</protein>
<dbReference type="Proteomes" id="UP000596660">
    <property type="component" value="Unplaced"/>
</dbReference>
<sequence length="169" mass="18982">MLMKYWSSAARSVINNNVSKNIHSNKVDVPFATAEPKIVPRQTSVEDPYDETHNNLNFHPNHNHHVHKNDKAARRTTEDTTNYVADKAKSGTRSAVETTFVVGEKLAEGMEQTFGCVKDTTKKVKDTVLGKCDEDGDNKDHDNSHGKVDKHVEDLRRKAGGYDLRRGSH</sequence>
<keyword evidence="3" id="KW-1185">Reference proteome</keyword>
<feature type="region of interest" description="Disordered" evidence="1">
    <location>
        <begin position="130"/>
        <end position="169"/>
    </location>
</feature>
<dbReference type="EnsemblPlants" id="AUR62019451-RA">
    <property type="protein sequence ID" value="AUR62019451-RA:cds"/>
    <property type="gene ID" value="AUR62019451"/>
</dbReference>
<accession>A0A803LVF0</accession>
<feature type="compositionally biased region" description="Basic and acidic residues" evidence="1">
    <location>
        <begin position="130"/>
        <end position="157"/>
    </location>
</feature>
<organism evidence="2 3">
    <name type="scientific">Chenopodium quinoa</name>
    <name type="common">Quinoa</name>
    <dbReference type="NCBI Taxonomy" id="63459"/>
    <lineage>
        <taxon>Eukaryota</taxon>
        <taxon>Viridiplantae</taxon>
        <taxon>Streptophyta</taxon>
        <taxon>Embryophyta</taxon>
        <taxon>Tracheophyta</taxon>
        <taxon>Spermatophyta</taxon>
        <taxon>Magnoliopsida</taxon>
        <taxon>eudicotyledons</taxon>
        <taxon>Gunneridae</taxon>
        <taxon>Pentapetalae</taxon>
        <taxon>Caryophyllales</taxon>
        <taxon>Chenopodiaceae</taxon>
        <taxon>Chenopodioideae</taxon>
        <taxon>Atripliceae</taxon>
        <taxon>Chenopodium</taxon>
    </lineage>
</organism>
<dbReference type="AlphaFoldDB" id="A0A803LVF0"/>
<reference evidence="2" key="1">
    <citation type="journal article" date="2017" name="Nature">
        <title>The genome of Chenopodium quinoa.</title>
        <authorList>
            <person name="Jarvis D.E."/>
            <person name="Ho Y.S."/>
            <person name="Lightfoot D.J."/>
            <person name="Schmoeckel S.M."/>
            <person name="Li B."/>
            <person name="Borm T.J.A."/>
            <person name="Ohyanagi H."/>
            <person name="Mineta K."/>
            <person name="Michell C.T."/>
            <person name="Saber N."/>
            <person name="Kharbatia N.M."/>
            <person name="Rupper R.R."/>
            <person name="Sharp A.R."/>
            <person name="Dally N."/>
            <person name="Boughton B.A."/>
            <person name="Woo Y.H."/>
            <person name="Gao G."/>
            <person name="Schijlen E.G.W.M."/>
            <person name="Guo X."/>
            <person name="Momin A.A."/>
            <person name="Negrao S."/>
            <person name="Al-Babili S."/>
            <person name="Gehring C."/>
            <person name="Roessner U."/>
            <person name="Jung C."/>
            <person name="Murphy K."/>
            <person name="Arold S.T."/>
            <person name="Gojobori T."/>
            <person name="van der Linden C.G."/>
            <person name="van Loo E.N."/>
            <person name="Jellen E.N."/>
            <person name="Maughan P.J."/>
            <person name="Tester M."/>
        </authorList>
    </citation>
    <scope>NUCLEOTIDE SEQUENCE [LARGE SCALE GENOMIC DNA]</scope>
    <source>
        <strain evidence="2">cv. PI 614886</strain>
    </source>
</reference>
<evidence type="ECO:0000256" key="1">
    <source>
        <dbReference type="SAM" id="MobiDB-lite"/>
    </source>
</evidence>
<feature type="region of interest" description="Disordered" evidence="1">
    <location>
        <begin position="56"/>
        <end position="76"/>
    </location>
</feature>
<dbReference type="Gramene" id="AUR62019451-RA">
    <property type="protein sequence ID" value="AUR62019451-RA:cds"/>
    <property type="gene ID" value="AUR62019451"/>
</dbReference>
<evidence type="ECO:0000313" key="2">
    <source>
        <dbReference type="EnsemblPlants" id="AUR62019451-RA:cds"/>
    </source>
</evidence>